<feature type="transmembrane region" description="Helical" evidence="6">
    <location>
        <begin position="133"/>
        <end position="150"/>
    </location>
</feature>
<keyword evidence="4 6" id="KW-1133">Transmembrane helix</keyword>
<name>A0A1G8T7R3_9RHOB</name>
<dbReference type="AlphaFoldDB" id="A0A1G8T7R3"/>
<keyword evidence="9" id="KW-1185">Reference proteome</keyword>
<dbReference type="PANTHER" id="PTHR22911">
    <property type="entry name" value="ACYL-MALONYL CONDENSING ENZYME-RELATED"/>
    <property type="match status" value="1"/>
</dbReference>
<evidence type="ECO:0000256" key="4">
    <source>
        <dbReference type="ARBA" id="ARBA00022989"/>
    </source>
</evidence>
<dbReference type="STRING" id="555512.SAMN04487993_102845"/>
<feature type="transmembrane region" description="Helical" evidence="6">
    <location>
        <begin position="48"/>
        <end position="71"/>
    </location>
</feature>
<keyword evidence="3 6" id="KW-0812">Transmembrane</keyword>
<gene>
    <name evidence="8" type="ORF">SAMN04487993_102845</name>
</gene>
<dbReference type="Proteomes" id="UP000199093">
    <property type="component" value="Unassembled WGS sequence"/>
</dbReference>
<feature type="transmembrane region" description="Helical" evidence="6">
    <location>
        <begin position="218"/>
        <end position="240"/>
    </location>
</feature>
<dbReference type="SUPFAM" id="SSF103481">
    <property type="entry name" value="Multidrug resistance efflux transporter EmrE"/>
    <property type="match status" value="2"/>
</dbReference>
<comment type="similarity">
    <text evidence="2">Belongs to the drug/metabolite transporter (DMT) superfamily. 10 TMS drug/metabolite exporter (DME) (TC 2.A.7.3) family.</text>
</comment>
<evidence type="ECO:0000313" key="9">
    <source>
        <dbReference type="Proteomes" id="UP000199093"/>
    </source>
</evidence>
<dbReference type="OrthoDB" id="9810329at2"/>
<dbReference type="RefSeq" id="WP_089851391.1">
    <property type="nucleotide sequence ID" value="NZ_FNEJ01000028.1"/>
</dbReference>
<dbReference type="InterPro" id="IPR000620">
    <property type="entry name" value="EamA_dom"/>
</dbReference>
<evidence type="ECO:0000256" key="1">
    <source>
        <dbReference type="ARBA" id="ARBA00004141"/>
    </source>
</evidence>
<keyword evidence="5 6" id="KW-0472">Membrane</keyword>
<feature type="transmembrane region" description="Helical" evidence="6">
    <location>
        <begin position="247"/>
        <end position="268"/>
    </location>
</feature>
<proteinExistence type="inferred from homology"/>
<evidence type="ECO:0000256" key="2">
    <source>
        <dbReference type="ARBA" id="ARBA00009853"/>
    </source>
</evidence>
<comment type="subcellular location">
    <subcellularLocation>
        <location evidence="1">Membrane</location>
        <topology evidence="1">Multi-pass membrane protein</topology>
    </subcellularLocation>
</comment>
<reference evidence="8 9" key="1">
    <citation type="submission" date="2016-10" db="EMBL/GenBank/DDBJ databases">
        <authorList>
            <person name="de Groot N.N."/>
        </authorList>
    </citation>
    <scope>NUCLEOTIDE SEQUENCE [LARGE SCALE GENOMIC DNA]</scope>
    <source>
        <strain evidence="8 9">DSM 26424</strain>
    </source>
</reference>
<dbReference type="PANTHER" id="PTHR22911:SF6">
    <property type="entry name" value="SOLUTE CARRIER FAMILY 35 MEMBER G1"/>
    <property type="match status" value="1"/>
</dbReference>
<dbReference type="InterPro" id="IPR037185">
    <property type="entry name" value="EmrE-like"/>
</dbReference>
<feature type="transmembrane region" description="Helical" evidence="6">
    <location>
        <begin position="156"/>
        <end position="177"/>
    </location>
</feature>
<accession>A0A1G8T7R3</accession>
<evidence type="ECO:0000313" key="8">
    <source>
        <dbReference type="EMBL" id="SDJ37606.1"/>
    </source>
</evidence>
<evidence type="ECO:0000256" key="5">
    <source>
        <dbReference type="ARBA" id="ARBA00023136"/>
    </source>
</evidence>
<dbReference type="Pfam" id="PF00892">
    <property type="entry name" value="EamA"/>
    <property type="match status" value="2"/>
</dbReference>
<feature type="transmembrane region" description="Helical" evidence="6">
    <location>
        <begin position="94"/>
        <end position="121"/>
    </location>
</feature>
<organism evidence="8 9">
    <name type="scientific">Salipiger marinus</name>
    <dbReference type="NCBI Taxonomy" id="555512"/>
    <lineage>
        <taxon>Bacteria</taxon>
        <taxon>Pseudomonadati</taxon>
        <taxon>Pseudomonadota</taxon>
        <taxon>Alphaproteobacteria</taxon>
        <taxon>Rhodobacterales</taxon>
        <taxon>Roseobacteraceae</taxon>
        <taxon>Salipiger</taxon>
    </lineage>
</organism>
<evidence type="ECO:0000256" key="6">
    <source>
        <dbReference type="SAM" id="Phobius"/>
    </source>
</evidence>
<feature type="domain" description="EamA" evidence="7">
    <location>
        <begin position="158"/>
        <end position="285"/>
    </location>
</feature>
<sequence>MTAETTVTAPPASQTLRAALWMTGAIVSFSSMAVAGRTVSLDLDTFEIMLYRSLIGLVLITAVVLLTGRWAEVTTRHFGLQIIRNISHFTGQNLWFFAIASIPLAQVFALEFTAPIWALLLSPLVLGERLTRARVLAALAGFVGILIVARPSPDTLSPGLIAAALAALGFAGSAVFTRRLTRSVSTLNILFWLTAMQAVFGLICAGIDGDIALPPLTAWPAVGVIAVAGLVAHFCLTTALSLAPAAVVMPIDFARLPVIALVGMLLYAEPLDPFVLLGAAVIFAANYGNILRETRRARKA</sequence>
<protein>
    <submittedName>
        <fullName evidence="8">Uncharacterized membrane protein</fullName>
    </submittedName>
</protein>
<feature type="domain" description="EamA" evidence="7">
    <location>
        <begin position="17"/>
        <end position="149"/>
    </location>
</feature>
<evidence type="ECO:0000256" key="3">
    <source>
        <dbReference type="ARBA" id="ARBA00022692"/>
    </source>
</evidence>
<feature type="transmembrane region" description="Helical" evidence="6">
    <location>
        <begin position="274"/>
        <end position="291"/>
    </location>
</feature>
<feature type="transmembrane region" description="Helical" evidence="6">
    <location>
        <begin position="18"/>
        <end position="36"/>
    </location>
</feature>
<evidence type="ECO:0000259" key="7">
    <source>
        <dbReference type="Pfam" id="PF00892"/>
    </source>
</evidence>
<dbReference type="GO" id="GO:0016020">
    <property type="term" value="C:membrane"/>
    <property type="evidence" value="ECO:0007669"/>
    <property type="project" value="UniProtKB-SubCell"/>
</dbReference>
<feature type="transmembrane region" description="Helical" evidence="6">
    <location>
        <begin position="189"/>
        <end position="212"/>
    </location>
</feature>
<dbReference type="EMBL" id="FNEJ01000028">
    <property type="protein sequence ID" value="SDJ37606.1"/>
    <property type="molecule type" value="Genomic_DNA"/>
</dbReference>